<dbReference type="GO" id="GO:0006261">
    <property type="term" value="P:DNA-templated DNA replication"/>
    <property type="evidence" value="ECO:0007669"/>
    <property type="project" value="TreeGrafter"/>
</dbReference>
<evidence type="ECO:0000313" key="2">
    <source>
        <dbReference type="Proteomes" id="UP000033558"/>
    </source>
</evidence>
<protein>
    <recommendedName>
        <fullName evidence="3">DNA polymerase III subunit delta</fullName>
    </recommendedName>
</protein>
<dbReference type="PATRIC" id="fig|1218492.5.peg.498"/>
<dbReference type="EMBL" id="JXJQ01000005">
    <property type="protein sequence ID" value="KJY62587.1"/>
    <property type="molecule type" value="Genomic_DNA"/>
</dbReference>
<name>A0A0F4LUZ9_9LACO</name>
<sequence>MMTAIEQLQPQLTTQLAQTIVRQQVAHAYLMVGEDQSQTVQLGLWFIQALFCQDLHAGYPCKKCNHCRRIAQNNFPDVLWLTTTKASLGVDEVRPAKLEMEQSGLESSHRALVVQAAEKLTNASANSLLKFLEDPTGQVVTVLLATNSTMILPTILSRVQILRLANNVVDQTWQAQLQKEGYSTQDIQILAAAHLDNDLTANLAATEFDQLKKLLQHWFDLLWQQPQLAFVEVGAKINKQVNQRPQQKIWWCLLEHLFSQALNQAAMQQTQLAQTQSAVEYFLQAKTYWKSNVSFENSLEYLALSMEAILQRS</sequence>
<dbReference type="AlphaFoldDB" id="A0A0F4LUZ9"/>
<dbReference type="RefSeq" id="WP_046315720.1">
    <property type="nucleotide sequence ID" value="NZ_JAMBJK010000003.1"/>
</dbReference>
<organism evidence="1 2">
    <name type="scientific">Bombilactobacillus mellifer</name>
    <dbReference type="NCBI Taxonomy" id="1218492"/>
    <lineage>
        <taxon>Bacteria</taxon>
        <taxon>Bacillati</taxon>
        <taxon>Bacillota</taxon>
        <taxon>Bacilli</taxon>
        <taxon>Lactobacillales</taxon>
        <taxon>Lactobacillaceae</taxon>
        <taxon>Bombilactobacillus</taxon>
    </lineage>
</organism>
<dbReference type="HOGENOM" id="CLU_006229_4_5_9"/>
<dbReference type="OrthoDB" id="9810148at2"/>
<evidence type="ECO:0008006" key="3">
    <source>
        <dbReference type="Google" id="ProtNLM"/>
    </source>
</evidence>
<dbReference type="Pfam" id="PF13177">
    <property type="entry name" value="DNA_pol3_delta2"/>
    <property type="match status" value="1"/>
</dbReference>
<proteinExistence type="predicted"/>
<reference evidence="1 2" key="1">
    <citation type="submission" date="2015-01" db="EMBL/GenBank/DDBJ databases">
        <title>Comparative genomics of the lactic acid bacteria isolated from the honey bee gut.</title>
        <authorList>
            <person name="Ellegaard K.M."/>
            <person name="Tamarit D."/>
            <person name="Javelind E."/>
            <person name="Olofsson T."/>
            <person name="Andersson S.G."/>
            <person name="Vasquez A."/>
        </authorList>
    </citation>
    <scope>NUCLEOTIDE SEQUENCE [LARGE SCALE GENOMIC DNA]</scope>
    <source>
        <strain evidence="1 2">Bin4</strain>
    </source>
</reference>
<gene>
    <name evidence="1" type="ORF">JG30_03760</name>
</gene>
<dbReference type="Proteomes" id="UP000033558">
    <property type="component" value="Unassembled WGS sequence"/>
</dbReference>
<dbReference type="InterPro" id="IPR027417">
    <property type="entry name" value="P-loop_NTPase"/>
</dbReference>
<accession>A0A0F4LUZ9</accession>
<dbReference type="PANTHER" id="PTHR11669:SF8">
    <property type="entry name" value="DNA POLYMERASE III SUBUNIT DELTA"/>
    <property type="match status" value="1"/>
</dbReference>
<comment type="caution">
    <text evidence="1">The sequence shown here is derived from an EMBL/GenBank/DDBJ whole genome shotgun (WGS) entry which is preliminary data.</text>
</comment>
<keyword evidence="2" id="KW-1185">Reference proteome</keyword>
<dbReference type="STRING" id="1218492.JG30_03760"/>
<dbReference type="PANTHER" id="PTHR11669">
    <property type="entry name" value="REPLICATION FACTOR C / DNA POLYMERASE III GAMMA-TAU SUBUNIT"/>
    <property type="match status" value="1"/>
</dbReference>
<dbReference type="InterPro" id="IPR050238">
    <property type="entry name" value="DNA_Rep/Repair_Clamp_Loader"/>
</dbReference>
<evidence type="ECO:0000313" key="1">
    <source>
        <dbReference type="EMBL" id="KJY62587.1"/>
    </source>
</evidence>
<dbReference type="Gene3D" id="3.40.50.300">
    <property type="entry name" value="P-loop containing nucleotide triphosphate hydrolases"/>
    <property type="match status" value="1"/>
</dbReference>
<dbReference type="SUPFAM" id="SSF52540">
    <property type="entry name" value="P-loop containing nucleoside triphosphate hydrolases"/>
    <property type="match status" value="1"/>
</dbReference>